<reference evidence="2" key="1">
    <citation type="journal article" date="2023" name="Microbiol. Spectr.">
        <title>Whole-genome sequencing provides insights into a novel species: Providencia hangzhouensis associated with urinary tract infections.</title>
        <authorList>
            <person name="Dong X."/>
            <person name="Yu Y."/>
            <person name="Liu J."/>
            <person name="Cao D."/>
            <person name="Xiang Y."/>
            <person name="Bi K."/>
            <person name="Yuan X."/>
            <person name="Li S."/>
            <person name="Wu T."/>
            <person name="Zhang Y."/>
        </authorList>
    </citation>
    <scope>NUCLEOTIDE SEQUENCE</scope>
    <source>
        <strain evidence="2">PR-310</strain>
    </source>
</reference>
<keyword evidence="1" id="KW-0812">Transmembrane</keyword>
<dbReference type="Proteomes" id="UP001163184">
    <property type="component" value="Chromosome"/>
</dbReference>
<dbReference type="GeneID" id="92274747"/>
<dbReference type="EMBL" id="CP135052">
    <property type="protein sequence ID" value="WNK26127.1"/>
    <property type="molecule type" value="Genomic_DNA"/>
</dbReference>
<gene>
    <name evidence="2" type="ORF">PZ638_09765</name>
</gene>
<keyword evidence="1" id="KW-1133">Transmembrane helix</keyword>
<keyword evidence="1" id="KW-0472">Membrane</keyword>
<protein>
    <submittedName>
        <fullName evidence="2">Uncharacterized protein</fullName>
    </submittedName>
</protein>
<organism evidence="2 3">
    <name type="scientific">Providencia hangzhouensis</name>
    <dbReference type="NCBI Taxonomy" id="3031799"/>
    <lineage>
        <taxon>Bacteria</taxon>
        <taxon>Pseudomonadati</taxon>
        <taxon>Pseudomonadota</taxon>
        <taxon>Gammaproteobacteria</taxon>
        <taxon>Enterobacterales</taxon>
        <taxon>Morganellaceae</taxon>
        <taxon>Providencia</taxon>
    </lineage>
</organism>
<proteinExistence type="predicted"/>
<evidence type="ECO:0000313" key="3">
    <source>
        <dbReference type="Proteomes" id="UP001163184"/>
    </source>
</evidence>
<dbReference type="RefSeq" id="WP_144141199.1">
    <property type="nucleotide sequence ID" value="NZ_CP135052.1"/>
</dbReference>
<name>A0ABY9ZEI4_9GAMM</name>
<sequence>MLQELTFLPITALVTSTVAVSLFLVKEILELIRKRKKNKKDVQWIRIIGCMEAYCVMRQINFFIEFSKKIKGANKLDLILSPNQLWKQIRILKTNDAKAYVTIPKFPKEFDNLFLLEVIKISPELQPTLEDLNFTIESMSRRIDICVDSITRNDIDVLTTISERMSSGEDGIVKGLLPFIGKFEREINIRPSYKKLWLEIKEHYKYKPNVN</sequence>
<accession>A0ABY9ZEI4</accession>
<evidence type="ECO:0000256" key="1">
    <source>
        <dbReference type="SAM" id="Phobius"/>
    </source>
</evidence>
<feature type="transmembrane region" description="Helical" evidence="1">
    <location>
        <begin position="6"/>
        <end position="29"/>
    </location>
</feature>
<evidence type="ECO:0000313" key="2">
    <source>
        <dbReference type="EMBL" id="WNK26127.1"/>
    </source>
</evidence>
<keyword evidence="3" id="KW-1185">Reference proteome</keyword>